<gene>
    <name evidence="2" type="ORF">AURANDRAFT_68277</name>
</gene>
<proteinExistence type="predicted"/>
<feature type="non-terminal residue" evidence="2">
    <location>
        <position position="315"/>
    </location>
</feature>
<evidence type="ECO:0000313" key="2">
    <source>
        <dbReference type="EMBL" id="EGB03129.1"/>
    </source>
</evidence>
<dbReference type="RefSeq" id="XP_009042174.1">
    <property type="nucleotide sequence ID" value="XM_009043926.1"/>
</dbReference>
<dbReference type="KEGG" id="aaf:AURANDRAFT_68277"/>
<keyword evidence="1" id="KW-0732">Signal</keyword>
<organism evidence="3">
    <name type="scientific">Aureococcus anophagefferens</name>
    <name type="common">Harmful bloom alga</name>
    <dbReference type="NCBI Taxonomy" id="44056"/>
    <lineage>
        <taxon>Eukaryota</taxon>
        <taxon>Sar</taxon>
        <taxon>Stramenopiles</taxon>
        <taxon>Ochrophyta</taxon>
        <taxon>Pelagophyceae</taxon>
        <taxon>Pelagomonadales</taxon>
        <taxon>Pelagomonadaceae</taxon>
        <taxon>Aureococcus</taxon>
    </lineage>
</organism>
<dbReference type="EMBL" id="GL833193">
    <property type="protein sequence ID" value="EGB03129.1"/>
    <property type="molecule type" value="Genomic_DNA"/>
</dbReference>
<dbReference type="OrthoDB" id="9970435at2759"/>
<feature type="signal peptide" evidence="1">
    <location>
        <begin position="1"/>
        <end position="20"/>
    </location>
</feature>
<dbReference type="Proteomes" id="UP000002729">
    <property type="component" value="Unassembled WGS sequence"/>
</dbReference>
<dbReference type="InParanoid" id="F0YP32"/>
<dbReference type="AlphaFoldDB" id="F0YP32"/>
<sequence>MVAVLYVVLRLVVLAPVAFGSMKWLEKALKDTVRCTSHGKEVECLDVSTCERGVAKNVAIASVFDAHVNIEDMCGDLNHTRCTNETAVDHRLKLAALGRRAGVDVIFVVPRRDLQLKRINGSVVKRLAAGGVDVHISEWITPPNLSPDVPLESGGCCGAREFMKLAAYGFADYDALIVVDNDFDVNDVSRETGWNGAGWGPFHYKFDARMQGFIYWFFYQNADADPRWKPVQVDPCVWNVQGLLKQMCKAEICTIVYVYRRRTMGTAGASPRRGYLCDRVKVPSALSLCALFLTDVPQLHVARHPGAFVAKGRTA</sequence>
<evidence type="ECO:0000313" key="3">
    <source>
        <dbReference type="Proteomes" id="UP000002729"/>
    </source>
</evidence>
<name>F0YP32_AURAN</name>
<dbReference type="GeneID" id="20226701"/>
<evidence type="ECO:0000256" key="1">
    <source>
        <dbReference type="SAM" id="SignalP"/>
    </source>
</evidence>
<accession>F0YP32</accession>
<reference evidence="2 3" key="1">
    <citation type="journal article" date="2011" name="Proc. Natl. Acad. Sci. U.S.A.">
        <title>Niche of harmful alga Aureococcus anophagefferens revealed through ecogenomics.</title>
        <authorList>
            <person name="Gobler C.J."/>
            <person name="Berry D.L."/>
            <person name="Dyhrman S.T."/>
            <person name="Wilhelm S.W."/>
            <person name="Salamov A."/>
            <person name="Lobanov A.V."/>
            <person name="Zhang Y."/>
            <person name="Collier J.L."/>
            <person name="Wurch L.L."/>
            <person name="Kustka A.B."/>
            <person name="Dill B.D."/>
            <person name="Shah M."/>
            <person name="VerBerkmoes N.C."/>
            <person name="Kuo A."/>
            <person name="Terry A."/>
            <person name="Pangilinan J."/>
            <person name="Lindquist E.A."/>
            <person name="Lucas S."/>
            <person name="Paulsen I.T."/>
            <person name="Hattenrath-Lehmann T.K."/>
            <person name="Talmage S.C."/>
            <person name="Walker E.A."/>
            <person name="Koch F."/>
            <person name="Burson A.M."/>
            <person name="Marcoval M.A."/>
            <person name="Tang Y.Z."/>
            <person name="Lecleir G.R."/>
            <person name="Coyne K.J."/>
            <person name="Berg G.M."/>
            <person name="Bertrand E.M."/>
            <person name="Saito M.A."/>
            <person name="Gladyshev V.N."/>
            <person name="Grigoriev I.V."/>
        </authorList>
    </citation>
    <scope>NUCLEOTIDE SEQUENCE [LARGE SCALE GENOMIC DNA]</scope>
    <source>
        <strain evidence="3">CCMP 1984</strain>
    </source>
</reference>
<feature type="chain" id="PRO_5003264743" evidence="1">
    <location>
        <begin position="21"/>
        <end position="315"/>
    </location>
</feature>
<protein>
    <submittedName>
        <fullName evidence="2">Uncharacterized protein</fullName>
    </submittedName>
</protein>
<keyword evidence="3" id="KW-1185">Reference proteome</keyword>